<organism evidence="2 3">
    <name type="scientific">Arthrobacter oryzae</name>
    <dbReference type="NCBI Taxonomy" id="409290"/>
    <lineage>
        <taxon>Bacteria</taxon>
        <taxon>Bacillati</taxon>
        <taxon>Actinomycetota</taxon>
        <taxon>Actinomycetes</taxon>
        <taxon>Micrococcales</taxon>
        <taxon>Micrococcaceae</taxon>
        <taxon>Arthrobacter</taxon>
    </lineage>
</organism>
<proteinExistence type="predicted"/>
<dbReference type="PANTHER" id="PTHR28255">
    <property type="match status" value="1"/>
</dbReference>
<dbReference type="Pfam" id="PF03928">
    <property type="entry name" value="HbpS-like"/>
    <property type="match status" value="1"/>
</dbReference>
<name>A0A495EFD7_9MICC</name>
<feature type="region of interest" description="Disordered" evidence="1">
    <location>
        <begin position="1"/>
        <end position="23"/>
    </location>
</feature>
<sequence>MTQTPATPDPSAEYDPDSAEPQPHGSLAALIGRVLAEMDALQFASFSKDDALDLGLLLVELGRQRSLPIAVDITKGEQVLFHAALEGATPDNERWINAKKRTTQRYEVPSLLVGLRARAAGGRIEDNAWFDQMEFAAHGGAFPIYVRGTGSVAVVTVSGLPQKADHDLVVEALRTVLAPDN</sequence>
<dbReference type="InterPro" id="IPR005624">
    <property type="entry name" value="PduO/GlcC-like"/>
</dbReference>
<reference evidence="2 3" key="1">
    <citation type="submission" date="2018-10" db="EMBL/GenBank/DDBJ databases">
        <title>Genomic Encyclopedia of Type Strains, Phase IV (KMG-IV): sequencing the most valuable type-strain genomes for metagenomic binning, comparative biology and taxonomic classification.</title>
        <authorList>
            <person name="Goeker M."/>
        </authorList>
    </citation>
    <scope>NUCLEOTIDE SEQUENCE [LARGE SCALE GENOMIC DNA]</scope>
    <source>
        <strain evidence="2 3">DSM 25586</strain>
    </source>
</reference>
<evidence type="ECO:0000313" key="2">
    <source>
        <dbReference type="EMBL" id="RKR15476.1"/>
    </source>
</evidence>
<evidence type="ECO:0000256" key="1">
    <source>
        <dbReference type="SAM" id="MobiDB-lite"/>
    </source>
</evidence>
<dbReference type="AlphaFoldDB" id="A0A495EFD7"/>
<dbReference type="SUPFAM" id="SSF143744">
    <property type="entry name" value="GlcG-like"/>
    <property type="match status" value="1"/>
</dbReference>
<dbReference type="NCBIfam" id="NF002696">
    <property type="entry name" value="PRK02487.1-5"/>
    <property type="match status" value="1"/>
</dbReference>
<dbReference type="InterPro" id="IPR038084">
    <property type="entry name" value="PduO/GlcC-like_sf"/>
</dbReference>
<dbReference type="EMBL" id="RBIR01000007">
    <property type="protein sequence ID" value="RKR15476.1"/>
    <property type="molecule type" value="Genomic_DNA"/>
</dbReference>
<dbReference type="Proteomes" id="UP000276055">
    <property type="component" value="Unassembled WGS sequence"/>
</dbReference>
<dbReference type="RefSeq" id="WP_120954642.1">
    <property type="nucleotide sequence ID" value="NZ_RBIR01000007.1"/>
</dbReference>
<protein>
    <submittedName>
        <fullName evidence="2">Uncharacterized protein (UPF0303 family)</fullName>
    </submittedName>
</protein>
<evidence type="ECO:0000313" key="3">
    <source>
        <dbReference type="Proteomes" id="UP000276055"/>
    </source>
</evidence>
<dbReference type="PANTHER" id="PTHR28255:SF1">
    <property type="entry name" value="UPF0303 PROTEIN YBR137W"/>
    <property type="match status" value="1"/>
</dbReference>
<comment type="caution">
    <text evidence="2">The sequence shown here is derived from an EMBL/GenBank/DDBJ whole genome shotgun (WGS) entry which is preliminary data.</text>
</comment>
<accession>A0A495EFD7</accession>
<dbReference type="InterPro" id="IPR010371">
    <property type="entry name" value="YBR137W-like"/>
</dbReference>
<gene>
    <name evidence="2" type="ORF">C8D78_2997</name>
</gene>
<dbReference type="Gene3D" id="3.30.450.150">
    <property type="entry name" value="Haem-degrading domain"/>
    <property type="match status" value="1"/>
</dbReference>
<dbReference type="OrthoDB" id="9815315at2"/>